<accession>A0A238KAL8</accession>
<organism evidence="3 4">
    <name type="scientific">Pelagimonas varians</name>
    <dbReference type="NCBI Taxonomy" id="696760"/>
    <lineage>
        <taxon>Bacteria</taxon>
        <taxon>Pseudomonadati</taxon>
        <taxon>Pseudomonadota</taxon>
        <taxon>Alphaproteobacteria</taxon>
        <taxon>Rhodobacterales</taxon>
        <taxon>Roseobacteraceae</taxon>
        <taxon>Pelagimonas</taxon>
    </lineage>
</organism>
<proteinExistence type="predicted"/>
<dbReference type="Pfam" id="PF12975">
    <property type="entry name" value="DUF3859"/>
    <property type="match status" value="1"/>
</dbReference>
<feature type="domain" description="DUF3859" evidence="2">
    <location>
        <begin position="25"/>
        <end position="154"/>
    </location>
</feature>
<keyword evidence="4" id="KW-1185">Reference proteome</keyword>
<name>A0A238KAL8_9RHOB</name>
<evidence type="ECO:0000313" key="3">
    <source>
        <dbReference type="EMBL" id="SMX39883.1"/>
    </source>
</evidence>
<reference evidence="3 4" key="1">
    <citation type="submission" date="2017-05" db="EMBL/GenBank/DDBJ databases">
        <authorList>
            <person name="Song R."/>
            <person name="Chenine A.L."/>
            <person name="Ruprecht R.M."/>
        </authorList>
    </citation>
    <scope>NUCLEOTIDE SEQUENCE [LARGE SCALE GENOMIC DNA]</scope>
    <source>
        <strain evidence="3 4">CECT 8663</strain>
    </source>
</reference>
<evidence type="ECO:0000313" key="4">
    <source>
        <dbReference type="Proteomes" id="UP000220836"/>
    </source>
</evidence>
<keyword evidence="1" id="KW-0732">Signal</keyword>
<dbReference type="Gene3D" id="2.60.40.2390">
    <property type="match status" value="1"/>
</dbReference>
<dbReference type="AlphaFoldDB" id="A0A238KAL8"/>
<feature type="chain" id="PRO_5012150213" description="DUF3859 domain-containing protein" evidence="1">
    <location>
        <begin position="19"/>
        <end position="174"/>
    </location>
</feature>
<dbReference type="EMBL" id="FXYH01000005">
    <property type="protein sequence ID" value="SMX39883.1"/>
    <property type="molecule type" value="Genomic_DNA"/>
</dbReference>
<evidence type="ECO:0000259" key="2">
    <source>
        <dbReference type="Pfam" id="PF12975"/>
    </source>
</evidence>
<evidence type="ECO:0000256" key="1">
    <source>
        <dbReference type="SAM" id="SignalP"/>
    </source>
</evidence>
<gene>
    <name evidence="3" type="ORF">PEV8663_01924</name>
</gene>
<dbReference type="Proteomes" id="UP000220836">
    <property type="component" value="Unassembled WGS sequence"/>
</dbReference>
<dbReference type="RefSeq" id="WP_170125846.1">
    <property type="nucleotide sequence ID" value="NZ_FXYH01000005.1"/>
</dbReference>
<protein>
    <recommendedName>
        <fullName evidence="2">DUF3859 domain-containing protein</fullName>
    </recommendedName>
</protein>
<feature type="signal peptide" evidence="1">
    <location>
        <begin position="1"/>
        <end position="18"/>
    </location>
</feature>
<sequence length="174" mass="18649">MLRTALAFLILATTPVFAQERSPIASQQYGVICALELQGQQTATTTESGVINLIDQARNLDVTTHQVPAELGLSFGIRALVADGASLEGARMSVTHPPMGPRKITHQSWSVPLHSGAPALNMFTFESPHELVQGTWVFQLIFADKVLTEKVFQVLPAGSVPVVQKTCGGVQLTS</sequence>
<dbReference type="InterPro" id="IPR024331">
    <property type="entry name" value="DUF3859"/>
</dbReference>